<accession>A0A1U7J748</accession>
<dbReference type="EMBL" id="MRCG01000004">
    <property type="protein sequence ID" value="OKH48984.1"/>
    <property type="molecule type" value="Genomic_DNA"/>
</dbReference>
<protein>
    <submittedName>
        <fullName evidence="2">Uncharacterized protein</fullName>
    </submittedName>
</protein>
<evidence type="ECO:0000313" key="2">
    <source>
        <dbReference type="EMBL" id="OKH48984.1"/>
    </source>
</evidence>
<keyword evidence="1" id="KW-0812">Transmembrane</keyword>
<keyword evidence="1" id="KW-0472">Membrane</keyword>
<organism evidence="2 3">
    <name type="scientific">Phormidium tenue NIES-30</name>
    <dbReference type="NCBI Taxonomy" id="549789"/>
    <lineage>
        <taxon>Bacteria</taxon>
        <taxon>Bacillati</taxon>
        <taxon>Cyanobacteriota</taxon>
        <taxon>Cyanophyceae</taxon>
        <taxon>Oscillatoriophycideae</taxon>
        <taxon>Oscillatoriales</taxon>
        <taxon>Oscillatoriaceae</taxon>
        <taxon>Phormidium</taxon>
    </lineage>
</organism>
<dbReference type="STRING" id="549789.NIES30_07325"/>
<dbReference type="Proteomes" id="UP000185557">
    <property type="component" value="Unassembled WGS sequence"/>
</dbReference>
<evidence type="ECO:0000256" key="1">
    <source>
        <dbReference type="SAM" id="Phobius"/>
    </source>
</evidence>
<reference evidence="2 3" key="1">
    <citation type="submission" date="2016-11" db="EMBL/GenBank/DDBJ databases">
        <title>Draft Genome Sequences of Nine Cyanobacterial Strains from Diverse Habitats.</title>
        <authorList>
            <person name="Zhu T."/>
            <person name="Hou S."/>
            <person name="Lu X."/>
            <person name="Hess W.R."/>
        </authorList>
    </citation>
    <scope>NUCLEOTIDE SEQUENCE [LARGE SCALE GENOMIC DNA]</scope>
    <source>
        <strain evidence="2 3">NIES-30</strain>
    </source>
</reference>
<evidence type="ECO:0000313" key="3">
    <source>
        <dbReference type="Proteomes" id="UP000185557"/>
    </source>
</evidence>
<keyword evidence="1" id="KW-1133">Transmembrane helix</keyword>
<sequence>MTNPTDPTPQNNPTPQNEILEIVKGMLLLLGCHAVAGALIFLLGLLVAVAGVGDYAFAVPWVIGAAGFLFWQLLYVIPLVITLRRRGYIAMAKGVIITAVLTALVNGACFVSMFGFV</sequence>
<feature type="transmembrane region" description="Helical" evidence="1">
    <location>
        <begin position="95"/>
        <end position="116"/>
    </location>
</feature>
<keyword evidence="3" id="KW-1185">Reference proteome</keyword>
<name>A0A1U7J748_9CYAN</name>
<comment type="caution">
    <text evidence="2">The sequence shown here is derived from an EMBL/GenBank/DDBJ whole genome shotgun (WGS) entry which is preliminary data.</text>
</comment>
<gene>
    <name evidence="2" type="ORF">NIES30_07325</name>
</gene>
<feature type="transmembrane region" description="Helical" evidence="1">
    <location>
        <begin position="58"/>
        <end position="83"/>
    </location>
</feature>
<proteinExistence type="predicted"/>
<dbReference type="AlphaFoldDB" id="A0A1U7J748"/>
<feature type="transmembrane region" description="Helical" evidence="1">
    <location>
        <begin position="27"/>
        <end position="52"/>
    </location>
</feature>
<dbReference type="RefSeq" id="WP_073607765.1">
    <property type="nucleotide sequence ID" value="NZ_MRCG01000004.1"/>
</dbReference>
<dbReference type="OrthoDB" id="468426at2"/>